<proteinExistence type="predicted"/>
<dbReference type="Proteomes" id="UP001245184">
    <property type="component" value="Unassembled WGS sequence"/>
</dbReference>
<organism evidence="1 2">
    <name type="scientific">Paraburkholderia graminis</name>
    <dbReference type="NCBI Taxonomy" id="60548"/>
    <lineage>
        <taxon>Bacteria</taxon>
        <taxon>Pseudomonadati</taxon>
        <taxon>Pseudomonadota</taxon>
        <taxon>Betaproteobacteria</taxon>
        <taxon>Burkholderiales</taxon>
        <taxon>Burkholderiaceae</taxon>
        <taxon>Paraburkholderia</taxon>
    </lineage>
</organism>
<dbReference type="AlphaFoldDB" id="A0ABD5CHQ6"/>
<evidence type="ECO:0000313" key="2">
    <source>
        <dbReference type="Proteomes" id="UP001245184"/>
    </source>
</evidence>
<dbReference type="EMBL" id="JAVIZN010000002">
    <property type="protein sequence ID" value="MDR6204848.1"/>
    <property type="molecule type" value="Genomic_DNA"/>
</dbReference>
<dbReference type="Pfam" id="PF13663">
    <property type="entry name" value="DUF4148"/>
    <property type="match status" value="1"/>
</dbReference>
<name>A0ABD5CHQ6_9BURK</name>
<evidence type="ECO:0008006" key="3">
    <source>
        <dbReference type="Google" id="ProtNLM"/>
    </source>
</evidence>
<protein>
    <recommendedName>
        <fullName evidence="3">DUF4148 domain-containing protein</fullName>
    </recommendedName>
</protein>
<gene>
    <name evidence="1" type="ORF">QF025_003568</name>
</gene>
<evidence type="ECO:0000313" key="1">
    <source>
        <dbReference type="EMBL" id="MDR6204848.1"/>
    </source>
</evidence>
<accession>A0ABD5CHQ6</accession>
<sequence length="105" mass="11266">MLRCGHRRSSASLAETRRMLGFLPILENDMKVSMIALALAVSATTLPAFAANPAAAVSNVDGQHTQQWTPAQNTAAKSRLEVRQELARATKSGELASLNKIYQGS</sequence>
<comment type="caution">
    <text evidence="1">The sequence shown here is derived from an EMBL/GenBank/DDBJ whole genome shotgun (WGS) entry which is preliminary data.</text>
</comment>
<reference evidence="1 2" key="1">
    <citation type="submission" date="2023-08" db="EMBL/GenBank/DDBJ databases">
        <title>Genome sequencing of plant associated microbes to promote plant fitness in Sorghum bicolor and Oryza sativa.</title>
        <authorList>
            <person name="Coleman-Derr D."/>
        </authorList>
    </citation>
    <scope>NUCLEOTIDE SEQUENCE [LARGE SCALE GENOMIC DNA]</scope>
    <source>
        <strain evidence="1 2">SLBN-33</strain>
    </source>
</reference>
<dbReference type="InterPro" id="IPR025421">
    <property type="entry name" value="DUF4148"/>
</dbReference>